<accession>A0ABY6ATG8</accession>
<dbReference type="Proteomes" id="UP001064933">
    <property type="component" value="Chromosome"/>
</dbReference>
<keyword evidence="2" id="KW-1185">Reference proteome</keyword>
<reference evidence="1" key="1">
    <citation type="submission" date="2022-10" db="EMBL/GenBank/DDBJ databases">
        <title>Characterization and whole genome sequencing of a new Roseateles species, isolated from fresh water.</title>
        <authorList>
            <person name="Guliayeva D.Y."/>
            <person name="Akhremchuk A.E."/>
            <person name="Sikolenko M.A."/>
            <person name="Valentovich L.N."/>
            <person name="Sidarenka A.V."/>
        </authorList>
    </citation>
    <scope>NUCLEOTIDE SEQUENCE</scope>
    <source>
        <strain evidence="1">BIM B-1768</strain>
    </source>
</reference>
<dbReference type="RefSeq" id="WP_261755806.1">
    <property type="nucleotide sequence ID" value="NZ_CP104562.2"/>
</dbReference>
<protein>
    <recommendedName>
        <fullName evidence="3">ATP-binding protein</fullName>
    </recommendedName>
</protein>
<name>A0ABY6ATG8_9BURK</name>
<sequence length="952" mass="107667">MRRFEELKRLDKKTRNKVRAILGRGDANAIAGLAALRSTLGKDQSIALDGILNSPALLKAVTISTPFPKTAPFVDILRSLVDVGLPELLSGIEASVVTYKERLLQLAQQLQDIDRLYAERNIAASRDRIAATIESSGWSHALLRRVVLIRENLPKGTVDERIEELVLIAGIKNAPVASLIHAYSLDQNILTIKRSILNIPDKGAINRYTRTISRLSVLPFASSAEDLVAFLSEVEKCSLIDAVILAKFNAHLFQIEDYPALAEVARALGPDNLFEPLVGTYEPDDDESEYALFKQCSAWLEYEPVRRYRILIDNYYDVSPEEVGELPPDLEQQLRDWVGDPTPHDLVSGKTFTQHGYKALARLELSGTATRSALFNYWLAESEGQIGFEKEDLLKLMGVTRDLARTVPIKAVRTAAKLSKDSLVRLILLLLLTKRSKNELDSFLLRKLLEETAFQYHNGSLVELVRSYEKSHPYVSEYIYDLATEDFLAKLTRLAPHRADIPEIRASLHEWMASFKGDEHFLQRARAVRIDHQINRVRNEIDDHRIYVDPSRFSSWVEDEMTIELNNALTSTGSGKKGIAITCDETTLSMLMRQAYNAFVSNAVFGIASYLGRRIRHGTFHGHLYSSVINSLEKSERFQQLFQNSKFNEKWDVWKGLYNKAVEAIISERLHVYSKAKPLGLLTPETYGPAKQEILAAAVKNISSNYVETTSTADIDQTMIDYCWRLAELDLVAITRHLKAQQTSLKNEKFLQEELVPSVALGEARLAEMFKRELELSIDRKLAAMFGWFKRPSIVAPIATVSLLFDATVAEVKDTIPDFDPQAADASKEQIELVGEFYHLIYDSLAIVVGNAANYADRSRPLKRNFEIVREKGKRLVVEISSSIKPTDDPNVVSQIIEERKKADFMDANMYDRKSGISKLLLLSHNHPKFELQQYEVVGNEVRVRFIYALEH</sequence>
<evidence type="ECO:0000313" key="2">
    <source>
        <dbReference type="Proteomes" id="UP001064933"/>
    </source>
</evidence>
<evidence type="ECO:0000313" key="1">
    <source>
        <dbReference type="EMBL" id="UXH76075.1"/>
    </source>
</evidence>
<gene>
    <name evidence="1" type="ORF">N4261_13425</name>
</gene>
<organism evidence="1 2">
    <name type="scientific">Roseateles amylovorans</name>
    <dbReference type="NCBI Taxonomy" id="2978473"/>
    <lineage>
        <taxon>Bacteria</taxon>
        <taxon>Pseudomonadati</taxon>
        <taxon>Pseudomonadota</taxon>
        <taxon>Betaproteobacteria</taxon>
        <taxon>Burkholderiales</taxon>
        <taxon>Sphaerotilaceae</taxon>
        <taxon>Roseateles</taxon>
    </lineage>
</organism>
<dbReference type="EMBL" id="CP104562">
    <property type="protein sequence ID" value="UXH76075.1"/>
    <property type="molecule type" value="Genomic_DNA"/>
</dbReference>
<proteinExistence type="predicted"/>
<evidence type="ECO:0008006" key="3">
    <source>
        <dbReference type="Google" id="ProtNLM"/>
    </source>
</evidence>